<dbReference type="Gene3D" id="3.30.565.10">
    <property type="entry name" value="Histidine kinase-like ATPase, C-terminal domain"/>
    <property type="match status" value="1"/>
</dbReference>
<keyword evidence="1" id="KW-0723">Serine/threonine-protein kinase</keyword>
<evidence type="ECO:0000313" key="3">
    <source>
        <dbReference type="EMBL" id="MFH8551474.1"/>
    </source>
</evidence>
<dbReference type="Proteomes" id="UP001610818">
    <property type="component" value="Unassembled WGS sequence"/>
</dbReference>
<reference evidence="3 4" key="1">
    <citation type="submission" date="2024-10" db="EMBL/GenBank/DDBJ databases">
        <title>The Natural Products Discovery Center: Release of the First 8490 Sequenced Strains for Exploring Actinobacteria Biosynthetic Diversity.</title>
        <authorList>
            <person name="Kalkreuter E."/>
            <person name="Kautsar S.A."/>
            <person name="Yang D."/>
            <person name="Bader C.D."/>
            <person name="Teijaro C.N."/>
            <person name="Fluegel L."/>
            <person name="Davis C.M."/>
            <person name="Simpson J.R."/>
            <person name="Lauterbach L."/>
            <person name="Steele A.D."/>
            <person name="Gui C."/>
            <person name="Meng S."/>
            <person name="Li G."/>
            <person name="Viehrig K."/>
            <person name="Ye F."/>
            <person name="Su P."/>
            <person name="Kiefer A.F."/>
            <person name="Nichols A."/>
            <person name="Cepeda A.J."/>
            <person name="Yan W."/>
            <person name="Fan B."/>
            <person name="Jiang Y."/>
            <person name="Adhikari A."/>
            <person name="Zheng C.-J."/>
            <person name="Schuster L."/>
            <person name="Cowan T.M."/>
            <person name="Smanski M.J."/>
            <person name="Chevrette M.G."/>
            <person name="De Carvalho L.P.S."/>
            <person name="Shen B."/>
        </authorList>
    </citation>
    <scope>NUCLEOTIDE SEQUENCE [LARGE SCALE GENOMIC DNA]</scope>
    <source>
        <strain evidence="3 4">NPDC017990</strain>
    </source>
</reference>
<dbReference type="EMBL" id="JBIRGQ010000012">
    <property type="protein sequence ID" value="MFH8551474.1"/>
    <property type="molecule type" value="Genomic_DNA"/>
</dbReference>
<keyword evidence="3" id="KW-0067">ATP-binding</keyword>
<organism evidence="3 4">
    <name type="scientific">Streptomyces longisporoflavus</name>
    <dbReference type="NCBI Taxonomy" id="28044"/>
    <lineage>
        <taxon>Bacteria</taxon>
        <taxon>Bacillati</taxon>
        <taxon>Actinomycetota</taxon>
        <taxon>Actinomycetes</taxon>
        <taxon>Kitasatosporales</taxon>
        <taxon>Streptomycetaceae</taxon>
        <taxon>Streptomyces</taxon>
    </lineage>
</organism>
<keyword evidence="3" id="KW-0547">Nucleotide-binding</keyword>
<dbReference type="PANTHER" id="PTHR35526">
    <property type="entry name" value="ANTI-SIGMA-F FACTOR RSBW-RELATED"/>
    <property type="match status" value="1"/>
</dbReference>
<accession>A0ABW7R2J5</accession>
<evidence type="ECO:0000313" key="4">
    <source>
        <dbReference type="Proteomes" id="UP001610818"/>
    </source>
</evidence>
<sequence>MPAGSDRSERPVGIAMTVPQPAAPGYAAQLPCRPESVSRARALVSKALDNWGLTEDLADIGEFIVSELLTNVVNHTSTDLTTVTVQRGGHCRVRIEVADTSHNAPCIKAASSSDECGRGLVLVDALSSHWGYVKHPWGKVTWAELSTGAVREW</sequence>
<evidence type="ECO:0000256" key="1">
    <source>
        <dbReference type="ARBA" id="ARBA00022527"/>
    </source>
</evidence>
<evidence type="ECO:0000259" key="2">
    <source>
        <dbReference type="Pfam" id="PF13581"/>
    </source>
</evidence>
<feature type="domain" description="Histidine kinase/HSP90-like ATPase" evidence="2">
    <location>
        <begin position="31"/>
        <end position="142"/>
    </location>
</feature>
<dbReference type="SUPFAM" id="SSF55874">
    <property type="entry name" value="ATPase domain of HSP90 chaperone/DNA topoisomerase II/histidine kinase"/>
    <property type="match status" value="1"/>
</dbReference>
<comment type="caution">
    <text evidence="3">The sequence shown here is derived from an EMBL/GenBank/DDBJ whole genome shotgun (WGS) entry which is preliminary data.</text>
</comment>
<dbReference type="GO" id="GO:0005524">
    <property type="term" value="F:ATP binding"/>
    <property type="evidence" value="ECO:0007669"/>
    <property type="project" value="UniProtKB-KW"/>
</dbReference>
<name>A0ABW7R2J5_9ACTN</name>
<dbReference type="Pfam" id="PF13581">
    <property type="entry name" value="HATPase_c_2"/>
    <property type="match status" value="1"/>
</dbReference>
<dbReference type="CDD" id="cd16936">
    <property type="entry name" value="HATPase_RsbW-like"/>
    <property type="match status" value="1"/>
</dbReference>
<keyword evidence="1" id="KW-0418">Kinase</keyword>
<keyword evidence="4" id="KW-1185">Reference proteome</keyword>
<gene>
    <name evidence="3" type="ORF">ACH4F9_41485</name>
</gene>
<keyword evidence="1" id="KW-0808">Transferase</keyword>
<dbReference type="InterPro" id="IPR003594">
    <property type="entry name" value="HATPase_dom"/>
</dbReference>
<protein>
    <submittedName>
        <fullName evidence="3">ATP-binding protein</fullName>
    </submittedName>
</protein>
<dbReference type="InterPro" id="IPR050267">
    <property type="entry name" value="Anti-sigma-factor_SerPK"/>
</dbReference>
<dbReference type="PANTHER" id="PTHR35526:SF3">
    <property type="entry name" value="ANTI-SIGMA-F FACTOR RSBW"/>
    <property type="match status" value="1"/>
</dbReference>
<proteinExistence type="predicted"/>
<dbReference type="RefSeq" id="WP_397718419.1">
    <property type="nucleotide sequence ID" value="NZ_JBIRGN010000012.1"/>
</dbReference>
<dbReference type="InterPro" id="IPR036890">
    <property type="entry name" value="HATPase_C_sf"/>
</dbReference>